<comment type="caution">
    <text evidence="1">The sequence shown here is derived from an EMBL/GenBank/DDBJ whole genome shotgun (WGS) entry which is preliminary data.</text>
</comment>
<gene>
    <name evidence="1" type="ORF">CO001_03965</name>
</gene>
<sequence length="1176" mass="120383">MSKFKKIISITTSITTIAMVSGIAMLAPLAAGAVVTGVAEGDMIKTADNPDIYIAKYVGSKQFKRLILSPSVFNSYGHLKWENVKTVSQATLDQFTVSTLVRAEGDPKVYNLYPTPNSDIGGKHWVNMTAEQFTSCNTTNTLFDWDSVYQINAADRDSYTVSTDDTTCTLSTEGGGGTVSALSVALASDTPVASMAPANAARVGFTKVNFTASSAGSVTINSLTVQRTGLAVDAAIGSVMLIDTADDSQLGLNQVLNANHQAIFPDAIVIPAGTTKSILIAANMPASTAAYAGQVVTLSLVAVTTASSISGTLPITGNYNTINASLAIGTASITVGALDPGTAFTKEVGVTNYNFSSLKVTAGSVEDVSVNSIRWNQSGSAASSDLANVKVNDGTTDYAATISSDGKYYSVNFATPIVIAKGLSKEFTIKGDIANGSARTISFDIYRNTDIVIKGTTYGYSLIPAFVSNGVTHATAYATAISATTSPYFAGAHVTIGTGSLRVDKNSSAAPAANVTEGATGIILGAFDFVVLGEEVRPTSIILSIDIAQIGGGASGSSSDITNIVLAKADGTVIAGPVNGVDGLITEGGDGTATFSGSVSFPVGTTAVIVKGNINIDFQTNDTIAVGLNTPFTKVTGATGATTGNAVEATPASAVWANTMTVKAGALAVKVSGSPAAQSVVRGITGFTFANLIFDATASGEDIRITSVAVQDGAYTANTQAFIQSLQLWDGTTALNIGSNVVNPTNSATASTTLTFSLNNPLVVTKGTIKSIALKGNISGSATASSHEFGLAAAAAISATGVSTGQDIGEAVTAANGQKMDIVVSGQWSVQLDSASPSAKLSANDITGVELTKLRFRATGEQINITNLRLQLTSASSTGVDLVAVSLWDGTQVASGVFIGAGGAATADFVLSPSFVIPKNDEKVLIIKGDIAKIGTGFPGTSGHTIAVDFDGTTAAQDYGVGYDSGANVFTYSADTAANKVTMHKSVPTVSKLALGTNTLANGSAVPIYKFKVTADTKGDIDLYRVTFRFATTTATLTNLVLYDVTETDEVAVQNDVTLPTYSADNHLTLELNDVAATPRTIPAGSSRTFELRGAVSGVTTGSSLTAQLEGDAAVIATVNGTYLLIATDVANDVNNDFIWSDRSADLHAVGTADWTNGYLVSGLPSSNLTPEVLSK</sequence>
<dbReference type="AlphaFoldDB" id="A0A2M7IHD9"/>
<reference evidence="2" key="1">
    <citation type="submission" date="2017-09" db="EMBL/GenBank/DDBJ databases">
        <title>Depth-based differentiation of microbial function through sediment-hosted aquifers and enrichment of novel symbionts in the deep terrestrial subsurface.</title>
        <authorList>
            <person name="Probst A.J."/>
            <person name="Ladd B."/>
            <person name="Jarett J.K."/>
            <person name="Geller-Mcgrath D.E."/>
            <person name="Sieber C.M.K."/>
            <person name="Emerson J.B."/>
            <person name="Anantharaman K."/>
            <person name="Thomas B.C."/>
            <person name="Malmstrom R."/>
            <person name="Stieglmeier M."/>
            <person name="Klingl A."/>
            <person name="Woyke T."/>
            <person name="Ryan C.M."/>
            <person name="Banfield J.F."/>
        </authorList>
    </citation>
    <scope>NUCLEOTIDE SEQUENCE [LARGE SCALE GENOMIC DNA]</scope>
</reference>
<evidence type="ECO:0000313" key="1">
    <source>
        <dbReference type="EMBL" id="PIW75947.1"/>
    </source>
</evidence>
<evidence type="ECO:0000313" key="2">
    <source>
        <dbReference type="Proteomes" id="UP000229561"/>
    </source>
</evidence>
<protein>
    <submittedName>
        <fullName evidence="1">Uncharacterized protein</fullName>
    </submittedName>
</protein>
<proteinExistence type="predicted"/>
<organism evidence="1 2">
    <name type="scientific">Candidatus Portnoybacteria bacterium CG_4_8_14_3_um_filter_40_10</name>
    <dbReference type="NCBI Taxonomy" id="1974801"/>
    <lineage>
        <taxon>Bacteria</taxon>
        <taxon>Candidatus Portnoyibacteriota</taxon>
    </lineage>
</organism>
<dbReference type="Proteomes" id="UP000229561">
    <property type="component" value="Unassembled WGS sequence"/>
</dbReference>
<dbReference type="EMBL" id="PFGY01000111">
    <property type="protein sequence ID" value="PIW75947.1"/>
    <property type="molecule type" value="Genomic_DNA"/>
</dbReference>
<accession>A0A2M7IHD9</accession>
<name>A0A2M7IHD9_9BACT</name>